<dbReference type="InterPro" id="IPR027266">
    <property type="entry name" value="TrmE/GcvT-like"/>
</dbReference>
<dbReference type="AlphaFoldDB" id="A0A5M6IE66"/>
<dbReference type="Gene3D" id="3.30.70.1520">
    <property type="entry name" value="Heterotetrameric sarcosine oxidase"/>
    <property type="match status" value="1"/>
</dbReference>
<comment type="caution">
    <text evidence="1">The sequence shown here is derived from an EMBL/GenBank/DDBJ whole genome shotgun (WGS) entry which is preliminary data.</text>
</comment>
<name>A0A5M6IE66_9PROT</name>
<evidence type="ECO:0000313" key="2">
    <source>
        <dbReference type="Proteomes" id="UP000324065"/>
    </source>
</evidence>
<evidence type="ECO:0008006" key="3">
    <source>
        <dbReference type="Google" id="ProtNLM"/>
    </source>
</evidence>
<dbReference type="RefSeq" id="WP_150061779.1">
    <property type="nucleotide sequence ID" value="NZ_JACHII010000007.1"/>
</dbReference>
<gene>
    <name evidence="1" type="ORF">F1188_07510</name>
</gene>
<organism evidence="1 2">
    <name type="scientific">Roseospira marina</name>
    <dbReference type="NCBI Taxonomy" id="140057"/>
    <lineage>
        <taxon>Bacteria</taxon>
        <taxon>Pseudomonadati</taxon>
        <taxon>Pseudomonadota</taxon>
        <taxon>Alphaproteobacteria</taxon>
        <taxon>Rhodospirillales</taxon>
        <taxon>Rhodospirillaceae</taxon>
        <taxon>Roseospira</taxon>
    </lineage>
</organism>
<dbReference type="EMBL" id="VWPJ01000005">
    <property type="protein sequence ID" value="KAA5606257.1"/>
    <property type="molecule type" value="Genomic_DNA"/>
</dbReference>
<reference evidence="1 2" key="1">
    <citation type="submission" date="2019-09" db="EMBL/GenBank/DDBJ databases">
        <title>Genome sequence of Roseospira marina, one of the more divergent members of the non-sulfur purple photosynthetic bacterial family, the Rhodospirillaceae.</title>
        <authorList>
            <person name="Meyer T."/>
            <person name="Kyndt J."/>
        </authorList>
    </citation>
    <scope>NUCLEOTIDE SEQUENCE [LARGE SCALE GENOMIC DNA]</scope>
    <source>
        <strain evidence="1 2">DSM 15113</strain>
    </source>
</reference>
<keyword evidence="2" id="KW-1185">Reference proteome</keyword>
<dbReference type="Proteomes" id="UP000324065">
    <property type="component" value="Unassembled WGS sequence"/>
</dbReference>
<dbReference type="OrthoDB" id="7350722at2"/>
<proteinExistence type="predicted"/>
<evidence type="ECO:0000313" key="1">
    <source>
        <dbReference type="EMBL" id="KAA5606257.1"/>
    </source>
</evidence>
<protein>
    <recommendedName>
        <fullName evidence="3">Sarcosine oxidase subunit gamma</fullName>
    </recommendedName>
</protein>
<accession>A0A5M6IE66</accession>
<sequence length="200" mass="20904">MPKPAANPAPLFDRPAPVSPLAGCAQPAHLPDALLTERHGLTLWHVDAGRASAPETLAGLNLPRTPNTVDAPKGPKGPAALWLGPGRWLLALSASGPTPDDAPELTLVDQTHARCALRLVGAGARTELAKGCALDLSEATFEEDQCAQTLLHDIPVLLHAADDDVIDLYVARSFARALWETLAHLPSGKGVRAAPTARTG</sequence>
<dbReference type="SUPFAM" id="SSF103025">
    <property type="entry name" value="Folate-binding domain"/>
    <property type="match status" value="1"/>
</dbReference>
<dbReference type="Gene3D" id="3.30.1360.120">
    <property type="entry name" value="Probable tRNA modification gtpase trme, domain 1"/>
    <property type="match status" value="1"/>
</dbReference>